<dbReference type="InParanoid" id="G0QYD1"/>
<proteinExistence type="predicted"/>
<accession>G0QYD1</accession>
<dbReference type="AlphaFoldDB" id="G0QYD1"/>
<keyword evidence="2" id="KW-1185">Reference proteome</keyword>
<dbReference type="RefSeq" id="XP_004031030.1">
    <property type="nucleotide sequence ID" value="XM_004030982.1"/>
</dbReference>
<dbReference type="GeneID" id="14905887"/>
<name>G0QYD1_ICHMU</name>
<dbReference type="InterPro" id="IPR036322">
    <property type="entry name" value="WD40_repeat_dom_sf"/>
</dbReference>
<sequence length="418" mass="50156">MIIIKKIILLFSYIIFSQIILSYQQQFQIQENNILIYDSNPIIQQKLYKYGDYLTQILTLQQENISAIIFIFGGENIVVFQYEYNNDFIKFSYKLEIKVKTGRIYNNRLYVATEENEIIQFEYKNKKLIQLQQILIPQNKKFDQFILIRLNVFYLFSLNEFIFLDYQNQKSETPLQIFEIPLQKLPLEILVVQNFIFISQIQGDILLFYFKEENMTFKYIKKLNIIGKQSEQMYFFKQSSIFYSLSREYGLRISNIQEIINQNQNLDIFSRKKEEDFLIKIIGLTQSMNFFHIDSVKKELFLSVRTSGVIVYNIEDLQNPKIIQNIEYEGLSNNIFKIGDLLGFMSDFQLLIFQKKKANTNQEILNIYNVEQCLSQELSGEFWSWAVQISIHYTKLYELVRDIQGFQYIIWRIFTIQR</sequence>
<protein>
    <submittedName>
        <fullName evidence="1">Uncharacterized protein</fullName>
    </submittedName>
</protein>
<organism evidence="1 2">
    <name type="scientific">Ichthyophthirius multifiliis</name>
    <name type="common">White spot disease agent</name>
    <name type="synonym">Ich</name>
    <dbReference type="NCBI Taxonomy" id="5932"/>
    <lineage>
        <taxon>Eukaryota</taxon>
        <taxon>Sar</taxon>
        <taxon>Alveolata</taxon>
        <taxon>Ciliophora</taxon>
        <taxon>Intramacronucleata</taxon>
        <taxon>Oligohymenophorea</taxon>
        <taxon>Hymenostomatida</taxon>
        <taxon>Ophryoglenina</taxon>
        <taxon>Ichthyophthirius</taxon>
    </lineage>
</organism>
<gene>
    <name evidence="1" type="ORF">IMG5_148760</name>
</gene>
<dbReference type="EMBL" id="GL984106">
    <property type="protein sequence ID" value="EGR29794.1"/>
    <property type="molecule type" value="Genomic_DNA"/>
</dbReference>
<reference evidence="1 2" key="1">
    <citation type="submission" date="2011-07" db="EMBL/GenBank/DDBJ databases">
        <authorList>
            <person name="Coyne R."/>
            <person name="Brami D."/>
            <person name="Johnson J."/>
            <person name="Hostetler J."/>
            <person name="Hannick L."/>
            <person name="Clark T."/>
            <person name="Cassidy-Hanley D."/>
            <person name="Inman J."/>
        </authorList>
    </citation>
    <scope>NUCLEOTIDE SEQUENCE [LARGE SCALE GENOMIC DNA]</scope>
    <source>
        <strain evidence="1 2">G5</strain>
    </source>
</reference>
<dbReference type="SUPFAM" id="SSF50978">
    <property type="entry name" value="WD40 repeat-like"/>
    <property type="match status" value="1"/>
</dbReference>
<dbReference type="Proteomes" id="UP000008983">
    <property type="component" value="Unassembled WGS sequence"/>
</dbReference>
<evidence type="ECO:0000313" key="2">
    <source>
        <dbReference type="Proteomes" id="UP000008983"/>
    </source>
</evidence>
<evidence type="ECO:0000313" key="1">
    <source>
        <dbReference type="EMBL" id="EGR29794.1"/>
    </source>
</evidence>